<feature type="compositionally biased region" description="Gly residues" evidence="1">
    <location>
        <begin position="30"/>
        <end position="41"/>
    </location>
</feature>
<accession>A0ABT2CPU4</accession>
<protein>
    <submittedName>
        <fullName evidence="2">Uncharacterized protein</fullName>
    </submittedName>
</protein>
<organism evidence="2 3">
    <name type="scientific">Streptomyces pyxinae</name>
    <dbReference type="NCBI Taxonomy" id="2970734"/>
    <lineage>
        <taxon>Bacteria</taxon>
        <taxon>Bacillati</taxon>
        <taxon>Actinomycetota</taxon>
        <taxon>Actinomycetes</taxon>
        <taxon>Kitasatosporales</taxon>
        <taxon>Streptomycetaceae</taxon>
        <taxon>Streptomyces</taxon>
    </lineage>
</organism>
<feature type="region of interest" description="Disordered" evidence="1">
    <location>
        <begin position="1"/>
        <end position="49"/>
    </location>
</feature>
<comment type="caution">
    <text evidence="2">The sequence shown here is derived from an EMBL/GenBank/DDBJ whole genome shotgun (WGS) entry which is preliminary data.</text>
</comment>
<evidence type="ECO:0000256" key="1">
    <source>
        <dbReference type="SAM" id="MobiDB-lite"/>
    </source>
</evidence>
<dbReference type="Proteomes" id="UP001431313">
    <property type="component" value="Unassembled WGS sequence"/>
</dbReference>
<reference evidence="2" key="1">
    <citation type="submission" date="2022-08" db="EMBL/GenBank/DDBJ databases">
        <authorList>
            <person name="Somphong A."/>
            <person name="Phongsopitanun W."/>
        </authorList>
    </citation>
    <scope>NUCLEOTIDE SEQUENCE</scope>
    <source>
        <strain evidence="2">LP05-1</strain>
    </source>
</reference>
<gene>
    <name evidence="2" type="ORF">NX801_28215</name>
</gene>
<proteinExistence type="predicted"/>
<dbReference type="EMBL" id="JANUGQ010000036">
    <property type="protein sequence ID" value="MCS0639449.1"/>
    <property type="molecule type" value="Genomic_DNA"/>
</dbReference>
<keyword evidence="3" id="KW-1185">Reference proteome</keyword>
<evidence type="ECO:0000313" key="2">
    <source>
        <dbReference type="EMBL" id="MCS0639449.1"/>
    </source>
</evidence>
<name>A0ABT2CPU4_9ACTN</name>
<dbReference type="RefSeq" id="WP_258790771.1">
    <property type="nucleotide sequence ID" value="NZ_JANUGQ010000036.1"/>
</dbReference>
<evidence type="ECO:0000313" key="3">
    <source>
        <dbReference type="Proteomes" id="UP001431313"/>
    </source>
</evidence>
<sequence length="154" mass="16052">MAWDEWEQLKSDAAARGSTGMRLNQMPASPGGGPGGSGGPAGDLRSDKKVWATAGGELKRLDEPIGKALTALSDGQTGLGDGAGVQSAAAQQELYDSWKRYLGDVRKRCGGLGGLLEASGHQLSEPDERLREQLGKVKAQYKDTEAVGGQGKGR</sequence>